<organism evidence="2 3">
    <name type="scientific">Mycoplana azooxidifex</name>
    <dbReference type="NCBI Taxonomy" id="1636188"/>
    <lineage>
        <taxon>Bacteria</taxon>
        <taxon>Pseudomonadati</taxon>
        <taxon>Pseudomonadota</taxon>
        <taxon>Alphaproteobacteria</taxon>
        <taxon>Hyphomicrobiales</taxon>
        <taxon>Rhizobiaceae</taxon>
        <taxon>Mycoplana</taxon>
    </lineage>
</organism>
<keyword evidence="2" id="KW-0413">Isomerase</keyword>
<dbReference type="AlphaFoldDB" id="A0A7W6DFX9"/>
<dbReference type="RefSeq" id="WP_183806526.1">
    <property type="nucleotide sequence ID" value="NZ_JACIEE010000007.1"/>
</dbReference>
<name>A0A7W6DFX9_9HYPH</name>
<dbReference type="InterPro" id="IPR037401">
    <property type="entry name" value="SnoaL-like"/>
</dbReference>
<dbReference type="Pfam" id="PF12680">
    <property type="entry name" value="SnoaL_2"/>
    <property type="match status" value="1"/>
</dbReference>
<sequence length="161" mass="18213">MTDRRELERTVRAFYRARNDNDIDAIMNCVDPRASFRITGSYRLGPLTHMVEGETEIRARFGDLMAAWDLSDMEVESVHVDGDTVLVHRSGPIRFIPKDVFIDTEMLDKLTFEDGRIIEYTEFVDTLMAAEMVGFVKPSGIWTGVSAMPVDPLAEERPAAP</sequence>
<reference evidence="2 3" key="1">
    <citation type="submission" date="2020-08" db="EMBL/GenBank/DDBJ databases">
        <title>Genomic Encyclopedia of Type Strains, Phase IV (KMG-IV): sequencing the most valuable type-strain genomes for metagenomic binning, comparative biology and taxonomic classification.</title>
        <authorList>
            <person name="Goeker M."/>
        </authorList>
    </citation>
    <scope>NUCLEOTIDE SEQUENCE [LARGE SCALE GENOMIC DNA]</scope>
    <source>
        <strain evidence="2 3">DSM 100211</strain>
    </source>
</reference>
<dbReference type="GO" id="GO:0016853">
    <property type="term" value="F:isomerase activity"/>
    <property type="evidence" value="ECO:0007669"/>
    <property type="project" value="UniProtKB-KW"/>
</dbReference>
<dbReference type="Proteomes" id="UP000574761">
    <property type="component" value="Unassembled WGS sequence"/>
</dbReference>
<feature type="domain" description="SnoaL-like" evidence="1">
    <location>
        <begin position="11"/>
        <end position="120"/>
    </location>
</feature>
<gene>
    <name evidence="2" type="ORF">GGQ64_003488</name>
</gene>
<dbReference type="Gene3D" id="3.10.450.50">
    <property type="match status" value="1"/>
</dbReference>
<evidence type="ECO:0000259" key="1">
    <source>
        <dbReference type="Pfam" id="PF12680"/>
    </source>
</evidence>
<dbReference type="SUPFAM" id="SSF54427">
    <property type="entry name" value="NTF2-like"/>
    <property type="match status" value="1"/>
</dbReference>
<protein>
    <submittedName>
        <fullName evidence="2">Ketosteroid isomerase-like protein</fullName>
    </submittedName>
</protein>
<dbReference type="EMBL" id="JACIEE010000007">
    <property type="protein sequence ID" value="MBB3978254.1"/>
    <property type="molecule type" value="Genomic_DNA"/>
</dbReference>
<dbReference type="InterPro" id="IPR032710">
    <property type="entry name" value="NTF2-like_dom_sf"/>
</dbReference>
<comment type="caution">
    <text evidence="2">The sequence shown here is derived from an EMBL/GenBank/DDBJ whole genome shotgun (WGS) entry which is preliminary data.</text>
</comment>
<keyword evidence="3" id="KW-1185">Reference proteome</keyword>
<evidence type="ECO:0000313" key="2">
    <source>
        <dbReference type="EMBL" id="MBB3978254.1"/>
    </source>
</evidence>
<evidence type="ECO:0000313" key="3">
    <source>
        <dbReference type="Proteomes" id="UP000574761"/>
    </source>
</evidence>
<proteinExistence type="predicted"/>
<accession>A0A7W6DFX9</accession>